<dbReference type="GO" id="GO:0006281">
    <property type="term" value="P:DNA repair"/>
    <property type="evidence" value="ECO:0007669"/>
    <property type="project" value="TreeGrafter"/>
</dbReference>
<dbReference type="RefSeq" id="WP_089384246.1">
    <property type="nucleotide sequence ID" value="NZ_FZNQ01000004.1"/>
</dbReference>
<dbReference type="Gene3D" id="3.40.50.1000">
    <property type="entry name" value="HAD superfamily/HAD-like"/>
    <property type="match status" value="1"/>
</dbReference>
<organism evidence="1 2">
    <name type="scientific">Halorubrum vacuolatum</name>
    <name type="common">Natronobacterium vacuolatum</name>
    <dbReference type="NCBI Taxonomy" id="63740"/>
    <lineage>
        <taxon>Archaea</taxon>
        <taxon>Methanobacteriati</taxon>
        <taxon>Methanobacteriota</taxon>
        <taxon>Stenosarchaea group</taxon>
        <taxon>Halobacteria</taxon>
        <taxon>Halobacteriales</taxon>
        <taxon>Haloferacaceae</taxon>
        <taxon>Halorubrum</taxon>
    </lineage>
</organism>
<evidence type="ECO:0000313" key="1">
    <source>
        <dbReference type="EMBL" id="SNR39246.1"/>
    </source>
</evidence>
<dbReference type="SFLD" id="SFLDG01129">
    <property type="entry name" value="C1.5:_HAD__Beta-PGM__Phosphata"/>
    <property type="match status" value="1"/>
</dbReference>
<reference evidence="1 2" key="1">
    <citation type="submission" date="2017-06" db="EMBL/GenBank/DDBJ databases">
        <authorList>
            <person name="Kim H.J."/>
            <person name="Triplett B.A."/>
        </authorList>
    </citation>
    <scope>NUCLEOTIDE SEQUENCE [LARGE SCALE GENOMIC DNA]</scope>
    <source>
        <strain evidence="1 2">DSM 8800</strain>
    </source>
</reference>
<gene>
    <name evidence="1" type="ORF">SAMN06264855_104213</name>
</gene>
<dbReference type="AlphaFoldDB" id="A0A238VY76"/>
<dbReference type="Pfam" id="PF00702">
    <property type="entry name" value="Hydrolase"/>
    <property type="match status" value="1"/>
</dbReference>
<dbReference type="PANTHER" id="PTHR43434:SF1">
    <property type="entry name" value="PHOSPHOGLYCOLATE PHOSPHATASE"/>
    <property type="match status" value="1"/>
</dbReference>
<sequence>MIPPVLFDMDGVLLVGPTTHPGVYRAATHDALSDVGIDDPSPSTADVLEALRYDPAMADACDSLGIDIDAWWAARERHASRRANARVRSGDRAVFSDAGAVLAGLRSEHRLGLVSNNREATVRFVADYCFPDTFDVVVGRHPTIDDYERRKPDPTFINRALDQLGCTRDGDPGDGDGSAGDAAGIYVGDRGSDVVAARRAGLEPILIERPYTTLDPADVDATPAAWIDSLASLPSAVAEISQ</sequence>
<evidence type="ECO:0000313" key="2">
    <source>
        <dbReference type="Proteomes" id="UP000198397"/>
    </source>
</evidence>
<dbReference type="InterPro" id="IPR023214">
    <property type="entry name" value="HAD_sf"/>
</dbReference>
<dbReference type="EMBL" id="FZNQ01000004">
    <property type="protein sequence ID" value="SNR39246.1"/>
    <property type="molecule type" value="Genomic_DNA"/>
</dbReference>
<dbReference type="InterPro" id="IPR050155">
    <property type="entry name" value="HAD-like_hydrolase_sf"/>
</dbReference>
<dbReference type="OrthoDB" id="115864at2157"/>
<dbReference type="SUPFAM" id="SSF56784">
    <property type="entry name" value="HAD-like"/>
    <property type="match status" value="1"/>
</dbReference>
<accession>A0A238VY76</accession>
<keyword evidence="2" id="KW-1185">Reference proteome</keyword>
<dbReference type="Proteomes" id="UP000198397">
    <property type="component" value="Unassembled WGS sequence"/>
</dbReference>
<name>A0A238VY76_HALVU</name>
<dbReference type="SFLD" id="SFLDS00003">
    <property type="entry name" value="Haloacid_Dehalogenase"/>
    <property type="match status" value="1"/>
</dbReference>
<proteinExistence type="predicted"/>
<protein>
    <submittedName>
        <fullName evidence="1">Phosphoglycolate phosphatase, HAD superfamily</fullName>
    </submittedName>
</protein>
<dbReference type="PANTHER" id="PTHR43434">
    <property type="entry name" value="PHOSPHOGLYCOLATE PHOSPHATASE"/>
    <property type="match status" value="1"/>
</dbReference>
<dbReference type="GO" id="GO:0008967">
    <property type="term" value="F:phosphoglycolate phosphatase activity"/>
    <property type="evidence" value="ECO:0007669"/>
    <property type="project" value="TreeGrafter"/>
</dbReference>
<dbReference type="InterPro" id="IPR036412">
    <property type="entry name" value="HAD-like_sf"/>
</dbReference>